<dbReference type="AlphaFoldDB" id="A0A5S9F7W4"/>
<dbReference type="EMBL" id="AP019860">
    <property type="protein sequence ID" value="BBM87672.1"/>
    <property type="molecule type" value="Genomic_DNA"/>
</dbReference>
<dbReference type="Proteomes" id="UP000326354">
    <property type="component" value="Chromosome"/>
</dbReference>
<evidence type="ECO:0000313" key="2">
    <source>
        <dbReference type="Proteomes" id="UP000326354"/>
    </source>
</evidence>
<name>A0A5S9F7W4_UABAM</name>
<proteinExistence type="predicted"/>
<evidence type="ECO:0000313" key="1">
    <source>
        <dbReference type="EMBL" id="BBM87672.1"/>
    </source>
</evidence>
<organism evidence="1 2">
    <name type="scientific">Uabimicrobium amorphum</name>
    <dbReference type="NCBI Taxonomy" id="2596890"/>
    <lineage>
        <taxon>Bacteria</taxon>
        <taxon>Pseudomonadati</taxon>
        <taxon>Planctomycetota</taxon>
        <taxon>Candidatus Uabimicrobiia</taxon>
        <taxon>Candidatus Uabimicrobiales</taxon>
        <taxon>Candidatus Uabimicrobiaceae</taxon>
        <taxon>Candidatus Uabimicrobium</taxon>
    </lineage>
</organism>
<dbReference type="KEGG" id="uam:UABAM_06084"/>
<sequence length="321" mass="36857">MLHNWNREADVWHKIQTKYNLSSSKDAISFVKTISAVRSNLVAALNLGKLPKEKMQVFQKCWGGWLNELKKAGYVLHPQQMGNLTKEVGKVIYCCSPRAQAKKMILVVPGLKKRGKLLLPPVTTVILPSNTPFPDYHKAKNFATHWRGILGEVELLTIHARMQPQTSCAIESIYRNKAVPVSVENRQKIIDEIKRRKEVLERSLSSQASSYQIATNYWRVEECFWSLFHDDDRPFGHSFFDMLCKRVQDWRGYLARKHKIFAKDFVIKKDSLGAINSYVEGIILKQQSGIAKGKVLRQLRPALTLQEKNLKRTLKGRVIST</sequence>
<reference evidence="1 2" key="1">
    <citation type="submission" date="2019-08" db="EMBL/GenBank/DDBJ databases">
        <title>Complete genome sequence of Candidatus Uab amorphum.</title>
        <authorList>
            <person name="Shiratori T."/>
            <person name="Suzuki S."/>
            <person name="Kakizawa Y."/>
            <person name="Ishida K."/>
        </authorList>
    </citation>
    <scope>NUCLEOTIDE SEQUENCE [LARGE SCALE GENOMIC DNA]</scope>
    <source>
        <strain evidence="1 2">SRT547</strain>
    </source>
</reference>
<dbReference type="RefSeq" id="WP_151971678.1">
    <property type="nucleotide sequence ID" value="NZ_AP019860.1"/>
</dbReference>
<protein>
    <submittedName>
        <fullName evidence="1">Uncharacterized protein</fullName>
    </submittedName>
</protein>
<accession>A0A5S9F7W4</accession>
<keyword evidence="2" id="KW-1185">Reference proteome</keyword>
<gene>
    <name evidence="1" type="ORF">UABAM_06084</name>
</gene>